<protein>
    <submittedName>
        <fullName evidence="3">Ribosomal 50S subunit-recycling heat shock protein</fullName>
    </submittedName>
</protein>
<sequence>MKRRYVALALTAALVVPGAAVTAASASARSGTSAVQSDRSDAPGQNRGTKNDSKPGKPAKKGKTVVYDGTISAVDAEAKTFTVKVRGGRDKKLRTTGLTLAFPDGVRVIRNGRSAEPADLQVGDRVNVQTRQTAKVVTVVRVTAKGKKVAPTPSPSETVAPEPSATTTPEPGDDADDDSADPDHDSIPAPSPTA</sequence>
<gene>
    <name evidence="3" type="ORF">J2S57_004139</name>
</gene>
<feature type="signal peptide" evidence="2">
    <location>
        <begin position="1"/>
        <end position="28"/>
    </location>
</feature>
<keyword evidence="2" id="KW-0732">Signal</keyword>
<reference evidence="3 4" key="1">
    <citation type="submission" date="2023-07" db="EMBL/GenBank/DDBJ databases">
        <title>Sequencing the genomes of 1000 actinobacteria strains.</title>
        <authorList>
            <person name="Klenk H.-P."/>
        </authorList>
    </citation>
    <scope>NUCLEOTIDE SEQUENCE [LARGE SCALE GENOMIC DNA]</scope>
    <source>
        <strain evidence="3 4">DSM 44388</strain>
    </source>
</reference>
<feature type="region of interest" description="Disordered" evidence="1">
    <location>
        <begin position="25"/>
        <end position="63"/>
    </location>
</feature>
<evidence type="ECO:0000313" key="4">
    <source>
        <dbReference type="Proteomes" id="UP001235712"/>
    </source>
</evidence>
<feature type="compositionally biased region" description="Acidic residues" evidence="1">
    <location>
        <begin position="171"/>
        <end position="180"/>
    </location>
</feature>
<proteinExistence type="predicted"/>
<dbReference type="EMBL" id="JAUSQZ010000001">
    <property type="protein sequence ID" value="MDP9828390.1"/>
    <property type="molecule type" value="Genomic_DNA"/>
</dbReference>
<evidence type="ECO:0000256" key="2">
    <source>
        <dbReference type="SAM" id="SignalP"/>
    </source>
</evidence>
<organism evidence="3 4">
    <name type="scientific">Kineosporia succinea</name>
    <dbReference type="NCBI Taxonomy" id="84632"/>
    <lineage>
        <taxon>Bacteria</taxon>
        <taxon>Bacillati</taxon>
        <taxon>Actinomycetota</taxon>
        <taxon>Actinomycetes</taxon>
        <taxon>Kineosporiales</taxon>
        <taxon>Kineosporiaceae</taxon>
        <taxon>Kineosporia</taxon>
    </lineage>
</organism>
<evidence type="ECO:0000313" key="3">
    <source>
        <dbReference type="EMBL" id="MDP9828390.1"/>
    </source>
</evidence>
<feature type="region of interest" description="Disordered" evidence="1">
    <location>
        <begin position="145"/>
        <end position="194"/>
    </location>
</feature>
<feature type="compositionally biased region" description="Low complexity" evidence="1">
    <location>
        <begin position="157"/>
        <end position="170"/>
    </location>
</feature>
<dbReference type="Proteomes" id="UP001235712">
    <property type="component" value="Unassembled WGS sequence"/>
</dbReference>
<feature type="chain" id="PRO_5045842133" evidence="2">
    <location>
        <begin position="29"/>
        <end position="194"/>
    </location>
</feature>
<name>A0ABT9P8B0_9ACTN</name>
<keyword evidence="4" id="KW-1185">Reference proteome</keyword>
<feature type="compositionally biased region" description="Low complexity" evidence="1">
    <location>
        <begin position="25"/>
        <end position="35"/>
    </location>
</feature>
<comment type="caution">
    <text evidence="3">The sequence shown here is derived from an EMBL/GenBank/DDBJ whole genome shotgun (WGS) entry which is preliminary data.</text>
</comment>
<evidence type="ECO:0000256" key="1">
    <source>
        <dbReference type="SAM" id="MobiDB-lite"/>
    </source>
</evidence>
<accession>A0ABT9P8B0</accession>
<keyword evidence="3" id="KW-0346">Stress response</keyword>
<dbReference type="RefSeq" id="WP_307245523.1">
    <property type="nucleotide sequence ID" value="NZ_JAUSQZ010000001.1"/>
</dbReference>